<dbReference type="Pfam" id="PF00583">
    <property type="entry name" value="Acetyltransf_1"/>
    <property type="match status" value="1"/>
</dbReference>
<protein>
    <submittedName>
        <fullName evidence="2">Acetyltransferase (GNAT) family protein</fullName>
    </submittedName>
</protein>
<dbReference type="InterPro" id="IPR000182">
    <property type="entry name" value="GNAT_dom"/>
</dbReference>
<dbReference type="OrthoDB" id="1952641at2"/>
<accession>A0A4R3MP83</accession>
<reference evidence="2 3" key="1">
    <citation type="submission" date="2019-03" db="EMBL/GenBank/DDBJ databases">
        <title>Genomic Encyclopedia of Type Strains, Phase IV (KMG-IV): sequencing the most valuable type-strain genomes for metagenomic binning, comparative biology and taxonomic classification.</title>
        <authorList>
            <person name="Goeker M."/>
        </authorList>
    </citation>
    <scope>NUCLEOTIDE SEQUENCE [LARGE SCALE GENOMIC DNA]</scope>
    <source>
        <strain evidence="2 3">DSM 24629</strain>
    </source>
</reference>
<keyword evidence="3" id="KW-1185">Reference proteome</keyword>
<dbReference type="GO" id="GO:0016747">
    <property type="term" value="F:acyltransferase activity, transferring groups other than amino-acyl groups"/>
    <property type="evidence" value="ECO:0007669"/>
    <property type="project" value="InterPro"/>
</dbReference>
<dbReference type="PROSITE" id="PS51186">
    <property type="entry name" value="GNAT"/>
    <property type="match status" value="1"/>
</dbReference>
<sequence length="205" mass="23927">MYLNKTNAVYEVLEGDTNNLEDIYIRYSKAFPENERKSLEQLKKLMITGDYKLLLLKEAQKGEINGYAFVYIINDQKTLWLDYIVIQEGYKGKGVGSEFFNKILKYFGKEYIGMFMEVEMPDGNDINQERRLNYYKKLGASIVSMEYKLPTNDGGFEMYLMYQSINNMILTKNHIMGSIKKVYEVIHSDINDTEALYQQVINTIG</sequence>
<dbReference type="Proteomes" id="UP000294902">
    <property type="component" value="Unassembled WGS sequence"/>
</dbReference>
<evidence type="ECO:0000259" key="1">
    <source>
        <dbReference type="PROSITE" id="PS51186"/>
    </source>
</evidence>
<organism evidence="2 3">
    <name type="scientific">Natranaerovirga pectinivora</name>
    <dbReference type="NCBI Taxonomy" id="682400"/>
    <lineage>
        <taxon>Bacteria</taxon>
        <taxon>Bacillati</taxon>
        <taxon>Bacillota</taxon>
        <taxon>Clostridia</taxon>
        <taxon>Lachnospirales</taxon>
        <taxon>Natranaerovirgaceae</taxon>
        <taxon>Natranaerovirga</taxon>
    </lineage>
</organism>
<name>A0A4R3MP83_9FIRM</name>
<proteinExistence type="predicted"/>
<dbReference type="EMBL" id="SMAL01000002">
    <property type="protein sequence ID" value="TCT16071.1"/>
    <property type="molecule type" value="Genomic_DNA"/>
</dbReference>
<dbReference type="AlphaFoldDB" id="A0A4R3MP83"/>
<keyword evidence="2" id="KW-0808">Transferase</keyword>
<dbReference type="InterPro" id="IPR016181">
    <property type="entry name" value="Acyl_CoA_acyltransferase"/>
</dbReference>
<comment type="caution">
    <text evidence="2">The sequence shown here is derived from an EMBL/GenBank/DDBJ whole genome shotgun (WGS) entry which is preliminary data.</text>
</comment>
<evidence type="ECO:0000313" key="2">
    <source>
        <dbReference type="EMBL" id="TCT16071.1"/>
    </source>
</evidence>
<feature type="domain" description="N-acetyltransferase" evidence="1">
    <location>
        <begin position="10"/>
        <end position="163"/>
    </location>
</feature>
<evidence type="ECO:0000313" key="3">
    <source>
        <dbReference type="Proteomes" id="UP000294902"/>
    </source>
</evidence>
<gene>
    <name evidence="2" type="ORF">EDC18_10287</name>
</gene>
<dbReference type="Gene3D" id="3.40.630.30">
    <property type="match status" value="1"/>
</dbReference>
<dbReference type="CDD" id="cd04301">
    <property type="entry name" value="NAT_SF"/>
    <property type="match status" value="1"/>
</dbReference>
<dbReference type="RefSeq" id="WP_132250169.1">
    <property type="nucleotide sequence ID" value="NZ_SMAL01000002.1"/>
</dbReference>
<dbReference type="SUPFAM" id="SSF55729">
    <property type="entry name" value="Acyl-CoA N-acyltransferases (Nat)"/>
    <property type="match status" value="1"/>
</dbReference>